<dbReference type="EMBL" id="MU839040">
    <property type="protein sequence ID" value="KAK1762265.1"/>
    <property type="molecule type" value="Genomic_DNA"/>
</dbReference>
<dbReference type="Proteomes" id="UP001244011">
    <property type="component" value="Unassembled WGS sequence"/>
</dbReference>
<proteinExistence type="predicted"/>
<comment type="caution">
    <text evidence="1">The sequence shown here is derived from an EMBL/GenBank/DDBJ whole genome shotgun (WGS) entry which is preliminary data.</text>
</comment>
<protein>
    <submittedName>
        <fullName evidence="1">Uncharacterized protein</fullName>
    </submittedName>
</protein>
<gene>
    <name evidence="1" type="ORF">QBC33DRAFT_601920</name>
</gene>
<dbReference type="AlphaFoldDB" id="A0AAJ0BQB6"/>
<dbReference type="GeneID" id="85315315"/>
<accession>A0AAJ0BQB6</accession>
<reference evidence="1" key="1">
    <citation type="submission" date="2023-06" db="EMBL/GenBank/DDBJ databases">
        <title>Genome-scale phylogeny and comparative genomics of the fungal order Sordariales.</title>
        <authorList>
            <consortium name="Lawrence Berkeley National Laboratory"/>
            <person name="Hensen N."/>
            <person name="Bonometti L."/>
            <person name="Westerberg I."/>
            <person name="Brannstrom I.O."/>
            <person name="Guillou S."/>
            <person name="Cros-Aarteil S."/>
            <person name="Calhoun S."/>
            <person name="Haridas S."/>
            <person name="Kuo A."/>
            <person name="Mondo S."/>
            <person name="Pangilinan J."/>
            <person name="Riley R."/>
            <person name="Labutti K."/>
            <person name="Andreopoulos B."/>
            <person name="Lipzen A."/>
            <person name="Chen C."/>
            <person name="Yanf M."/>
            <person name="Daum C."/>
            <person name="Ng V."/>
            <person name="Clum A."/>
            <person name="Steindorff A."/>
            <person name="Ohm R."/>
            <person name="Martin F."/>
            <person name="Silar P."/>
            <person name="Natvig D."/>
            <person name="Lalanne C."/>
            <person name="Gautier V."/>
            <person name="Ament-Velasquez S.L."/>
            <person name="Kruys A."/>
            <person name="Hutchinson M.I."/>
            <person name="Powell A.J."/>
            <person name="Barry K."/>
            <person name="Miller A.N."/>
            <person name="Grigoriev I.V."/>
            <person name="Debuchy R."/>
            <person name="Gladieux P."/>
            <person name="Thoren M.H."/>
            <person name="Johannesson H."/>
        </authorList>
    </citation>
    <scope>NUCLEOTIDE SEQUENCE</scope>
    <source>
        <strain evidence="1">8032-3</strain>
    </source>
</reference>
<keyword evidence="2" id="KW-1185">Reference proteome</keyword>
<evidence type="ECO:0000313" key="1">
    <source>
        <dbReference type="EMBL" id="KAK1762265.1"/>
    </source>
</evidence>
<sequence>MCSGAITMLACGHTLTHQSTTHCNIQHEPISALQDCCSECYPPIHIREINQKYDSLREDTMRGIRQATSEQRFQDVGVLKKESRFNEAERAKKLGRWKNVKYRWEEVVWPGKEEE</sequence>
<organism evidence="1 2">
    <name type="scientific">Phialemonium atrogriseum</name>
    <dbReference type="NCBI Taxonomy" id="1093897"/>
    <lineage>
        <taxon>Eukaryota</taxon>
        <taxon>Fungi</taxon>
        <taxon>Dikarya</taxon>
        <taxon>Ascomycota</taxon>
        <taxon>Pezizomycotina</taxon>
        <taxon>Sordariomycetes</taxon>
        <taxon>Sordariomycetidae</taxon>
        <taxon>Cephalothecales</taxon>
        <taxon>Cephalothecaceae</taxon>
        <taxon>Phialemonium</taxon>
    </lineage>
</organism>
<name>A0AAJ0BQB6_9PEZI</name>
<dbReference type="RefSeq" id="XP_060278478.1">
    <property type="nucleotide sequence ID" value="XM_060432128.1"/>
</dbReference>
<evidence type="ECO:0000313" key="2">
    <source>
        <dbReference type="Proteomes" id="UP001244011"/>
    </source>
</evidence>